<accession>A0A9X0DRN4</accession>
<reference evidence="2" key="1">
    <citation type="submission" date="2022-11" db="EMBL/GenBank/DDBJ databases">
        <title>Genome Resource of Sclerotinia nivalis Strain SnTB1, a Plant Pathogen Isolated from American Ginseng.</title>
        <authorList>
            <person name="Fan S."/>
        </authorList>
    </citation>
    <scope>NUCLEOTIDE SEQUENCE</scope>
    <source>
        <strain evidence="2">SnTB1</strain>
    </source>
</reference>
<protein>
    <submittedName>
        <fullName evidence="2">Uncharacterized protein</fullName>
    </submittedName>
</protein>
<keyword evidence="3" id="KW-1185">Reference proteome</keyword>
<evidence type="ECO:0000313" key="3">
    <source>
        <dbReference type="Proteomes" id="UP001152300"/>
    </source>
</evidence>
<name>A0A9X0DRN4_9HELO</name>
<proteinExistence type="predicted"/>
<organism evidence="2 3">
    <name type="scientific">Sclerotinia nivalis</name>
    <dbReference type="NCBI Taxonomy" id="352851"/>
    <lineage>
        <taxon>Eukaryota</taxon>
        <taxon>Fungi</taxon>
        <taxon>Dikarya</taxon>
        <taxon>Ascomycota</taxon>
        <taxon>Pezizomycotina</taxon>
        <taxon>Leotiomycetes</taxon>
        <taxon>Helotiales</taxon>
        <taxon>Sclerotiniaceae</taxon>
        <taxon>Sclerotinia</taxon>
    </lineage>
</organism>
<dbReference type="EMBL" id="JAPEIS010000001">
    <property type="protein sequence ID" value="KAJ8070653.1"/>
    <property type="molecule type" value="Genomic_DNA"/>
</dbReference>
<gene>
    <name evidence="2" type="ORF">OCU04_001024</name>
</gene>
<dbReference type="Proteomes" id="UP001152300">
    <property type="component" value="Unassembled WGS sequence"/>
</dbReference>
<dbReference type="AlphaFoldDB" id="A0A9X0DRN4"/>
<sequence length="117" mass="13082">MKDASWSSQLIAYQTYLRRASKGRCLLAAQKTVIPLKQDILRRNKEPGARRGRRNVQFIVDHVFVEKLIAGDAKYEVPDEEVQNLLDLAFLDPMSEQDESGESIDGSTRSGKSGSKG</sequence>
<comment type="caution">
    <text evidence="2">The sequence shown here is derived from an EMBL/GenBank/DDBJ whole genome shotgun (WGS) entry which is preliminary data.</text>
</comment>
<evidence type="ECO:0000313" key="2">
    <source>
        <dbReference type="EMBL" id="KAJ8070653.1"/>
    </source>
</evidence>
<feature type="compositionally biased region" description="Low complexity" evidence="1">
    <location>
        <begin position="106"/>
        <end position="117"/>
    </location>
</feature>
<feature type="region of interest" description="Disordered" evidence="1">
    <location>
        <begin position="95"/>
        <end position="117"/>
    </location>
</feature>
<evidence type="ECO:0000256" key="1">
    <source>
        <dbReference type="SAM" id="MobiDB-lite"/>
    </source>
</evidence>